<feature type="signal peptide" evidence="5">
    <location>
        <begin position="1"/>
        <end position="24"/>
    </location>
</feature>
<dbReference type="GO" id="GO:0030288">
    <property type="term" value="C:outer membrane-bounded periplasmic space"/>
    <property type="evidence" value="ECO:0007669"/>
    <property type="project" value="TreeGrafter"/>
</dbReference>
<keyword evidence="3" id="KW-0813">Transport</keyword>
<protein>
    <submittedName>
        <fullName evidence="7">Periplasmic binding protein</fullName>
    </submittedName>
</protein>
<comment type="similarity">
    <text evidence="2">Belongs to the bacterial solute-binding protein 8 family.</text>
</comment>
<dbReference type="OrthoDB" id="1846031at2"/>
<dbReference type="EMBL" id="CP001854">
    <property type="protein sequence ID" value="ADB48705.1"/>
    <property type="molecule type" value="Genomic_DNA"/>
</dbReference>
<dbReference type="eggNOG" id="COG0614">
    <property type="taxonomic scope" value="Bacteria"/>
</dbReference>
<dbReference type="InterPro" id="IPR002491">
    <property type="entry name" value="ABC_transptr_periplasmic_BD"/>
</dbReference>
<evidence type="ECO:0000256" key="2">
    <source>
        <dbReference type="ARBA" id="ARBA00008814"/>
    </source>
</evidence>
<organism evidence="7 8">
    <name type="scientific">Conexibacter woesei (strain DSM 14684 / CCUG 47730 / CIP 108061 / JCM 11494 / NBRC 100937 / ID131577)</name>
    <dbReference type="NCBI Taxonomy" id="469383"/>
    <lineage>
        <taxon>Bacteria</taxon>
        <taxon>Bacillati</taxon>
        <taxon>Actinomycetota</taxon>
        <taxon>Thermoleophilia</taxon>
        <taxon>Solirubrobacterales</taxon>
        <taxon>Conexibacteraceae</taxon>
        <taxon>Conexibacter</taxon>
    </lineage>
</organism>
<dbReference type="PANTHER" id="PTHR30532">
    <property type="entry name" value="IRON III DICITRATE-BINDING PERIPLASMIC PROTEIN"/>
    <property type="match status" value="1"/>
</dbReference>
<proteinExistence type="inferred from homology"/>
<dbReference type="KEGG" id="cwo:Cwoe_0269"/>
<evidence type="ECO:0000256" key="4">
    <source>
        <dbReference type="ARBA" id="ARBA00022729"/>
    </source>
</evidence>
<dbReference type="STRING" id="469383.Cwoe_0269"/>
<dbReference type="PANTHER" id="PTHR30532:SF24">
    <property type="entry name" value="FERRIC ENTEROBACTIN-BINDING PERIPLASMIC PROTEIN FEPB"/>
    <property type="match status" value="1"/>
</dbReference>
<evidence type="ECO:0000256" key="3">
    <source>
        <dbReference type="ARBA" id="ARBA00022448"/>
    </source>
</evidence>
<evidence type="ECO:0000256" key="5">
    <source>
        <dbReference type="SAM" id="SignalP"/>
    </source>
</evidence>
<dbReference type="PROSITE" id="PS50983">
    <property type="entry name" value="FE_B12_PBP"/>
    <property type="match status" value="1"/>
</dbReference>
<evidence type="ECO:0000313" key="7">
    <source>
        <dbReference type="EMBL" id="ADB48705.1"/>
    </source>
</evidence>
<accession>D3F632</accession>
<gene>
    <name evidence="7" type="ordered locus">Cwoe_0269</name>
</gene>
<dbReference type="HOGENOM" id="CLU_038034_1_0_11"/>
<dbReference type="SUPFAM" id="SSF53807">
    <property type="entry name" value="Helical backbone' metal receptor"/>
    <property type="match status" value="1"/>
</dbReference>
<evidence type="ECO:0000256" key="1">
    <source>
        <dbReference type="ARBA" id="ARBA00004196"/>
    </source>
</evidence>
<feature type="domain" description="Fe/B12 periplasmic-binding" evidence="6">
    <location>
        <begin position="70"/>
        <end position="337"/>
    </location>
</feature>
<comment type="subcellular location">
    <subcellularLocation>
        <location evidence="1">Cell envelope</location>
    </subcellularLocation>
</comment>
<dbReference type="PROSITE" id="PS51257">
    <property type="entry name" value="PROKAR_LIPOPROTEIN"/>
    <property type="match status" value="1"/>
</dbReference>
<reference evidence="8" key="2">
    <citation type="submission" date="2010-01" db="EMBL/GenBank/DDBJ databases">
        <title>The complete genome of Conexibacter woesei DSM 14684.</title>
        <authorList>
            <consortium name="US DOE Joint Genome Institute (JGI-PGF)"/>
            <person name="Lucas S."/>
            <person name="Copeland A."/>
            <person name="Lapidus A."/>
            <person name="Glavina del Rio T."/>
            <person name="Dalin E."/>
            <person name="Tice H."/>
            <person name="Bruce D."/>
            <person name="Goodwin L."/>
            <person name="Pitluck S."/>
            <person name="Kyrpides N."/>
            <person name="Mavromatis K."/>
            <person name="Ivanova N."/>
            <person name="Mikhailova N."/>
            <person name="Chertkov O."/>
            <person name="Brettin T."/>
            <person name="Detter J.C."/>
            <person name="Han C."/>
            <person name="Larimer F."/>
            <person name="Land M."/>
            <person name="Hauser L."/>
            <person name="Markowitz V."/>
            <person name="Cheng J.-F."/>
            <person name="Hugenholtz P."/>
            <person name="Woyke T."/>
            <person name="Wu D."/>
            <person name="Pukall R."/>
            <person name="Steenblock K."/>
            <person name="Schneider S."/>
            <person name="Klenk H.-P."/>
            <person name="Eisen J.A."/>
        </authorList>
    </citation>
    <scope>NUCLEOTIDE SEQUENCE [LARGE SCALE GENOMIC DNA]</scope>
    <source>
        <strain evidence="8">DSM 14684 / CIP 108061 / JCM 11494 / NBRC 100937 / ID131577</strain>
    </source>
</reference>
<dbReference type="RefSeq" id="WP_012931758.1">
    <property type="nucleotide sequence ID" value="NC_013739.1"/>
</dbReference>
<dbReference type="CDD" id="cd01146">
    <property type="entry name" value="FhuD"/>
    <property type="match status" value="1"/>
</dbReference>
<evidence type="ECO:0000259" key="6">
    <source>
        <dbReference type="PROSITE" id="PS50983"/>
    </source>
</evidence>
<reference evidence="7 8" key="1">
    <citation type="journal article" date="2010" name="Stand. Genomic Sci.">
        <title>Complete genome sequence of Conexibacter woesei type strain (ID131577).</title>
        <authorList>
            <person name="Pukall R."/>
            <person name="Lapidus A."/>
            <person name="Glavina Del Rio T."/>
            <person name="Copeland A."/>
            <person name="Tice H."/>
            <person name="Cheng J.-F."/>
            <person name="Lucas S."/>
            <person name="Chen F."/>
            <person name="Nolan M."/>
            <person name="Bruce D."/>
            <person name="Goodwin L."/>
            <person name="Pitluck S."/>
            <person name="Mavromatis K."/>
            <person name="Ivanova N."/>
            <person name="Ovchinnikova G."/>
            <person name="Pati A."/>
            <person name="Chen A."/>
            <person name="Palaniappan K."/>
            <person name="Land M."/>
            <person name="Hauser L."/>
            <person name="Chang Y.-J."/>
            <person name="Jeffries C.D."/>
            <person name="Chain P."/>
            <person name="Meincke L."/>
            <person name="Sims D."/>
            <person name="Brettin T."/>
            <person name="Detter J.C."/>
            <person name="Rohde M."/>
            <person name="Goeker M."/>
            <person name="Bristow J."/>
            <person name="Eisen J.A."/>
            <person name="Markowitz V."/>
            <person name="Kyrpides N.C."/>
            <person name="Klenk H.-P."/>
            <person name="Hugenholtz P."/>
        </authorList>
    </citation>
    <scope>NUCLEOTIDE SEQUENCE [LARGE SCALE GENOMIC DNA]</scope>
    <source>
        <strain evidence="8">DSM 14684 / CIP 108061 / JCM 11494 / NBRC 100937 / ID131577</strain>
    </source>
</reference>
<feature type="chain" id="PRO_5039287724" evidence="5">
    <location>
        <begin position="25"/>
        <end position="338"/>
    </location>
</feature>
<keyword evidence="4 5" id="KW-0732">Signal</keyword>
<keyword evidence="8" id="KW-1185">Reference proteome</keyword>
<dbReference type="Gene3D" id="3.40.50.1980">
    <property type="entry name" value="Nitrogenase molybdenum iron protein domain"/>
    <property type="match status" value="2"/>
</dbReference>
<sequence length="338" mass="35682" precursor="true">MRSPLRLLLLPLLAAIAVALTACGSDDDAATTAGGSAAGGTGTSGSAAGAFPVTIESRLGSAEIEAAPERVVALDFSSADAAIALGVELVGMARVDYAEGGIQPWTKALLRGAEPELFSTADGYPVEQIAALRPDVLLAANPYRIADVYDELAQIAPVVTYETAEGHDTWQRSTERIGQALGRTSAAQQLIEQTEQEVADARRAHPQFDGKTISLFNMVDRTAWVISDAEDFSVRFLADLGMTLSPTVARLRSAEGRAQVSPERYDLLDADVVIATAFDPRELEGLEDHGVFGKLDAVRRSAYVALPLSPATSIAFPSAVSVRYALSEIVPQVDRAVG</sequence>
<dbReference type="GO" id="GO:1901678">
    <property type="term" value="P:iron coordination entity transport"/>
    <property type="evidence" value="ECO:0007669"/>
    <property type="project" value="UniProtKB-ARBA"/>
</dbReference>
<evidence type="ECO:0000313" key="8">
    <source>
        <dbReference type="Proteomes" id="UP000008229"/>
    </source>
</evidence>
<name>D3F632_CONWI</name>
<dbReference type="InterPro" id="IPR051313">
    <property type="entry name" value="Bact_iron-sidero_bind"/>
</dbReference>
<dbReference type="Pfam" id="PF01497">
    <property type="entry name" value="Peripla_BP_2"/>
    <property type="match status" value="1"/>
</dbReference>
<dbReference type="AlphaFoldDB" id="D3F632"/>
<dbReference type="Proteomes" id="UP000008229">
    <property type="component" value="Chromosome"/>
</dbReference>